<evidence type="ECO:0000313" key="1">
    <source>
        <dbReference type="EMBL" id="RZF49809.1"/>
    </source>
</evidence>
<dbReference type="Proteomes" id="UP000292110">
    <property type="component" value="Unassembled WGS sequence"/>
</dbReference>
<dbReference type="RefSeq" id="WP_130163022.1">
    <property type="nucleotide sequence ID" value="NZ_SGIM01000015.1"/>
</dbReference>
<comment type="caution">
    <text evidence="1">The sequence shown here is derived from an EMBL/GenBank/DDBJ whole genome shotgun (WGS) entry which is preliminary data.</text>
</comment>
<dbReference type="Pfam" id="PF13689">
    <property type="entry name" value="DUF4154"/>
    <property type="match status" value="1"/>
</dbReference>
<organism evidence="1 2">
    <name type="scientific">Acinetobacter halotolerans</name>
    <dbReference type="NCBI Taxonomy" id="1752076"/>
    <lineage>
        <taxon>Bacteria</taxon>
        <taxon>Pseudomonadati</taxon>
        <taxon>Pseudomonadota</taxon>
        <taxon>Gammaproteobacteria</taxon>
        <taxon>Moraxellales</taxon>
        <taxon>Moraxellaceae</taxon>
        <taxon>Acinetobacter</taxon>
    </lineage>
</organism>
<keyword evidence="2" id="KW-1185">Reference proteome</keyword>
<reference evidence="1 2" key="1">
    <citation type="submission" date="2019-02" db="EMBL/GenBank/DDBJ databases">
        <title>The draft genome of Acinetobacter halotolerans strain JCM 31009.</title>
        <authorList>
            <person name="Qin J."/>
            <person name="Feng Y."/>
            <person name="Nemec A."/>
            <person name="Zong Z."/>
        </authorList>
    </citation>
    <scope>NUCLEOTIDE SEQUENCE [LARGE SCALE GENOMIC DNA]</scope>
    <source>
        <strain evidence="1 2">JCM 31009</strain>
    </source>
</reference>
<evidence type="ECO:0000313" key="2">
    <source>
        <dbReference type="Proteomes" id="UP000292110"/>
    </source>
</evidence>
<dbReference type="InterPro" id="IPR025293">
    <property type="entry name" value="YfiR/HmsC-like"/>
</dbReference>
<dbReference type="EMBL" id="SGIM01000015">
    <property type="protein sequence ID" value="RZF49809.1"/>
    <property type="molecule type" value="Genomic_DNA"/>
</dbReference>
<dbReference type="AlphaFoldDB" id="A0A4V2DAM4"/>
<gene>
    <name evidence="1" type="ORF">EXE30_14575</name>
</gene>
<proteinExistence type="predicted"/>
<sequence>MQYLLFVVFCATSQLCYASSSHNFYELALSILSYSKWSNTTRPTICVLDNAEAAAQFQVNIRQLSYDYQVQPVNIKDFAKTDCHVVYFSTTSPQQQHSLIQSHPSRSLLSLSTNNPACEIGSIFCLYNKKTFSTFKVNLDALSDSKVHIDPRVLLLAKNTE</sequence>
<accession>A0A4V2DAM4</accession>
<name>A0A4V2DAM4_9GAMM</name>
<protein>
    <submittedName>
        <fullName evidence="1">YfiR family protein</fullName>
    </submittedName>
</protein>